<evidence type="ECO:0000313" key="3">
    <source>
        <dbReference type="Proteomes" id="UP000714275"/>
    </source>
</evidence>
<evidence type="ECO:0000313" key="2">
    <source>
        <dbReference type="EMBL" id="KAG1770564.1"/>
    </source>
</evidence>
<sequence length="107" mass="11024">MSSFGSAPGCEDSGVKLYQCLSSVVACTPLLECTHPPQYKPLPSSSSCLNSTTAAEAVDEAKDEENGAHPEPARPSSTDASPADLEKPSATLGDICNTEFPSLAPPN</sequence>
<accession>A0A9P6ZKT4</accession>
<feature type="region of interest" description="Disordered" evidence="1">
    <location>
        <begin position="40"/>
        <end position="107"/>
    </location>
</feature>
<comment type="caution">
    <text evidence="2">The sequence shown here is derived from an EMBL/GenBank/DDBJ whole genome shotgun (WGS) entry which is preliminary data.</text>
</comment>
<dbReference type="Proteomes" id="UP000714275">
    <property type="component" value="Unassembled WGS sequence"/>
</dbReference>
<keyword evidence="3" id="KW-1185">Reference proteome</keyword>
<evidence type="ECO:0000256" key="1">
    <source>
        <dbReference type="SAM" id="MobiDB-lite"/>
    </source>
</evidence>
<dbReference type="AlphaFoldDB" id="A0A9P6ZKT4"/>
<reference evidence="2" key="1">
    <citation type="journal article" date="2020" name="New Phytol.">
        <title>Comparative genomics reveals dynamic genome evolution in host specialist ectomycorrhizal fungi.</title>
        <authorList>
            <person name="Lofgren L.A."/>
            <person name="Nguyen N.H."/>
            <person name="Vilgalys R."/>
            <person name="Ruytinx J."/>
            <person name="Liao H.L."/>
            <person name="Branco S."/>
            <person name="Kuo A."/>
            <person name="LaButti K."/>
            <person name="Lipzen A."/>
            <person name="Andreopoulos W."/>
            <person name="Pangilinan J."/>
            <person name="Riley R."/>
            <person name="Hundley H."/>
            <person name="Na H."/>
            <person name="Barry K."/>
            <person name="Grigoriev I.V."/>
            <person name="Stajich J.E."/>
            <person name="Kennedy P.G."/>
        </authorList>
    </citation>
    <scope>NUCLEOTIDE SEQUENCE</scope>
    <source>
        <strain evidence="2">DOB743</strain>
    </source>
</reference>
<dbReference type="EMBL" id="JABBWD010000064">
    <property type="protein sequence ID" value="KAG1770564.1"/>
    <property type="molecule type" value="Genomic_DNA"/>
</dbReference>
<name>A0A9P6ZKT4_9AGAM</name>
<protein>
    <submittedName>
        <fullName evidence="2">Uncharacterized protein</fullName>
    </submittedName>
</protein>
<gene>
    <name evidence="2" type="ORF">EV702DRAFT_1049294</name>
</gene>
<proteinExistence type="predicted"/>
<organism evidence="2 3">
    <name type="scientific">Suillus placidus</name>
    <dbReference type="NCBI Taxonomy" id="48579"/>
    <lineage>
        <taxon>Eukaryota</taxon>
        <taxon>Fungi</taxon>
        <taxon>Dikarya</taxon>
        <taxon>Basidiomycota</taxon>
        <taxon>Agaricomycotina</taxon>
        <taxon>Agaricomycetes</taxon>
        <taxon>Agaricomycetidae</taxon>
        <taxon>Boletales</taxon>
        <taxon>Suillineae</taxon>
        <taxon>Suillaceae</taxon>
        <taxon>Suillus</taxon>
    </lineage>
</organism>
<feature type="compositionally biased region" description="Polar residues" evidence="1">
    <location>
        <begin position="43"/>
        <end position="53"/>
    </location>
</feature>